<protein>
    <recommendedName>
        <fullName evidence="4">Protein SHORTAGE IN CHIASMATA 1</fullName>
    </recommendedName>
</protein>
<name>A0A835HNA4_9MAGN</name>
<dbReference type="PANTHER" id="PTHR35764">
    <property type="entry name" value="PROTEIN SHORTAGE IN CHIASMATA 1"/>
    <property type="match status" value="1"/>
</dbReference>
<feature type="region of interest" description="Disordered" evidence="1">
    <location>
        <begin position="80"/>
        <end position="108"/>
    </location>
</feature>
<gene>
    <name evidence="2" type="ORF">IFM89_002486</name>
</gene>
<keyword evidence="3" id="KW-1185">Reference proteome</keyword>
<evidence type="ECO:0000313" key="2">
    <source>
        <dbReference type="EMBL" id="KAF9600013.1"/>
    </source>
</evidence>
<dbReference type="PANTHER" id="PTHR35764:SF1">
    <property type="entry name" value="PROTEIN SHORTAGE IN CHIASMATA 1"/>
    <property type="match status" value="1"/>
</dbReference>
<feature type="region of interest" description="Disordered" evidence="1">
    <location>
        <begin position="1214"/>
        <end position="1237"/>
    </location>
</feature>
<comment type="caution">
    <text evidence="2">The sequence shown here is derived from an EMBL/GenBank/DDBJ whole genome shotgun (WGS) entry which is preliminary data.</text>
</comment>
<feature type="region of interest" description="Disordered" evidence="1">
    <location>
        <begin position="549"/>
        <end position="572"/>
    </location>
</feature>
<feature type="compositionally biased region" description="Polar residues" evidence="1">
    <location>
        <begin position="971"/>
        <end position="982"/>
    </location>
</feature>
<dbReference type="GO" id="GO:0000712">
    <property type="term" value="P:resolution of meiotic recombination intermediates"/>
    <property type="evidence" value="ECO:0007669"/>
    <property type="project" value="TreeGrafter"/>
</dbReference>
<dbReference type="EMBL" id="JADFTS010000006">
    <property type="protein sequence ID" value="KAF9600013.1"/>
    <property type="molecule type" value="Genomic_DNA"/>
</dbReference>
<evidence type="ECO:0000313" key="3">
    <source>
        <dbReference type="Proteomes" id="UP000631114"/>
    </source>
</evidence>
<accession>A0A835HNA4</accession>
<feature type="compositionally biased region" description="Basic and acidic residues" evidence="1">
    <location>
        <begin position="550"/>
        <end position="560"/>
    </location>
</feature>
<reference evidence="2 3" key="1">
    <citation type="submission" date="2020-10" db="EMBL/GenBank/DDBJ databases">
        <title>The Coptis chinensis genome and diversification of protoberbering-type alkaloids.</title>
        <authorList>
            <person name="Wang B."/>
            <person name="Shu S."/>
            <person name="Song C."/>
            <person name="Liu Y."/>
        </authorList>
    </citation>
    <scope>NUCLEOTIDE SEQUENCE [LARGE SCALE GENOMIC DNA]</scope>
    <source>
        <strain evidence="2">HL-2020</strain>
        <tissue evidence="2">Leaf</tissue>
    </source>
</reference>
<evidence type="ECO:0000256" key="1">
    <source>
        <dbReference type="SAM" id="MobiDB-lite"/>
    </source>
</evidence>
<sequence length="1290" mass="144627">MRTRFWNTDYFNQTCSKFEFLPLPDLDQIDSSYSSSLKNIIELLRFDSILNISLEIERLPIDNALNKFFSDVLPQPIDVSVGENKSQSCGDDEELNEEKKKNSSDEENDIGSFRMLRFETPELDCFSEKSSLALGNEDKQILSEVPEIEMPLDMHDENLEETIPYPCKVSESVYSVLQIANEYNMEQTNDYSVEDDSSVQERNCLSPVRYPLLEVNETGLECFKGPSTVEEFNLLIEKIESQHWTQNNNLTGDGKGLLESTDIDILECLSENSPIKRLDPEPACINFMLEVDFVCLNETANLEGGSANHPETLDLTFTVTSPIHVEELQILDVDSCLSCEEFVGSHSAKEPETCDQMFGENFNCSVNFYESVISHELALVDDTFSSLPIPVLSDDTEIWSVSVVLDGILAQLKPHPPSASDVIYLDWHLLEKDRCQRDLCSSCWNILEEIGTCSVDTELKSANHEMVVIEFVLGSEPSDGLNELESKEILNERVTDVSPNKLIKDEGKNCGFGKSIAKRKAEMAPNLFKSMSQFSDLDFFLNPRNATTRRNSELPVRETTDSESELPRLSTTSQKLEDFSVPKAVCEGANVSQNAMEGLSKSMPAQHGDSKDQDMEQLMNFVPVEEKDKYMDLLKPVGNFEACSVPMSVSSIPLPMHSKQIDSGKHYFPDIIIIMNTQSCDKEMLISRRSTYQKILAMEKEGAQVVEREINLPVDLIFSAAMCLVWYDHINIWKKSAGTDEASASIPLCIENIATNILMSLSFAFSHCILVFEGESRFLAAVMESSDGLYAAAASLGVDIQLFCSCSSELTDEIILNCVSYASKLNRNLYPKMFESETLAESFLTRFTSINPLSAHAVLSSGVSLIDFLKRSHDRRVQAIGKYHVPNESVVLFSALCRYGEQEESKSGVTECSSASSAPDSVKSRSKIYSQNKRQKCVMDPQVIDISINEYFGPETLNQSTDGNLKASASAHHTQPNQARSFCNSRDASDQIDGFDFSLNDKLLYQGRCPNTSMMDNLAKKTRNGINRSENGYNGEVVNLDNNNLVDEDFCIEENSLLRRLEKRKNPVVGSSSSARRLSFGTDKYPDFPSIEEINSGIWNCLKNQNRKFTGNFDLTNIDSDKEDMLPLKTRGEPLMEKTTQRSKSNSLRQNVTRPYGIMPSSEVTHSPGLQQQSPWTTEFLNKVKEKSRMHQEALLSHNAATLCGYPNQIENTAKRKSPSTLDGYRYQGGSNSKKAIKRQWHKRFIPPPTASRTGKASESLSQTWTPIDKRARQLGPMECLKIGKAVLAS</sequence>
<dbReference type="OrthoDB" id="2018152at2759"/>
<feature type="region of interest" description="Disordered" evidence="1">
    <location>
        <begin position="962"/>
        <end position="982"/>
    </location>
</feature>
<organism evidence="2 3">
    <name type="scientific">Coptis chinensis</name>
    <dbReference type="NCBI Taxonomy" id="261450"/>
    <lineage>
        <taxon>Eukaryota</taxon>
        <taxon>Viridiplantae</taxon>
        <taxon>Streptophyta</taxon>
        <taxon>Embryophyta</taxon>
        <taxon>Tracheophyta</taxon>
        <taxon>Spermatophyta</taxon>
        <taxon>Magnoliopsida</taxon>
        <taxon>Ranunculales</taxon>
        <taxon>Ranunculaceae</taxon>
        <taxon>Coptidoideae</taxon>
        <taxon>Coptis</taxon>
    </lineage>
</organism>
<evidence type="ECO:0008006" key="4">
    <source>
        <dbReference type="Google" id="ProtNLM"/>
    </source>
</evidence>
<proteinExistence type="predicted"/>
<dbReference type="InterPro" id="IPR038824">
    <property type="entry name" value="SHOC1-like"/>
</dbReference>
<feature type="region of interest" description="Disordered" evidence="1">
    <location>
        <begin position="908"/>
        <end position="927"/>
    </location>
</feature>
<dbReference type="Proteomes" id="UP000631114">
    <property type="component" value="Unassembled WGS sequence"/>
</dbReference>